<comment type="caution">
    <text evidence="2">The sequence shown here is derived from an EMBL/GenBank/DDBJ whole genome shotgun (WGS) entry which is preliminary data.</text>
</comment>
<protein>
    <submittedName>
        <fullName evidence="2">Uncharacterized protein</fullName>
    </submittedName>
</protein>
<organism evidence="2 3">
    <name type="scientific">Blautia ammoniilytica</name>
    <dbReference type="NCBI Taxonomy" id="2981782"/>
    <lineage>
        <taxon>Bacteria</taxon>
        <taxon>Bacillati</taxon>
        <taxon>Bacillota</taxon>
        <taxon>Clostridia</taxon>
        <taxon>Lachnospirales</taxon>
        <taxon>Lachnospiraceae</taxon>
        <taxon>Blautia</taxon>
    </lineage>
</organism>
<keyword evidence="3" id="KW-1185">Reference proteome</keyword>
<evidence type="ECO:0000313" key="3">
    <source>
        <dbReference type="Proteomes" id="UP001652409"/>
    </source>
</evidence>
<evidence type="ECO:0000313" key="2">
    <source>
        <dbReference type="EMBL" id="MCU6767299.1"/>
    </source>
</evidence>
<proteinExistence type="predicted"/>
<keyword evidence="1" id="KW-0732">Signal</keyword>
<sequence>MKTKKKILLIMLLSVLMVLASSVSVWAAKNPLSKMPRNVGSVASPVNVSVINKTSFCTEPYDGKVKISVKNSNSEVADVFCQSTIQIVNGKTKNCGNFWVTCKKPGTTTVKVTVKVNGKSYTKSCKYTFYEYANPFASIKKGTKNLTSQFKKGPTGRIYTRLKGKYSYRLKKGYKVTRILYWDQQMMGHIVNNISQVPSDARRIYLTIKNTKKNYLFTWILS</sequence>
<evidence type="ECO:0000256" key="1">
    <source>
        <dbReference type="SAM" id="SignalP"/>
    </source>
</evidence>
<name>A0ABT2TYI7_9FIRM</name>
<accession>A0ABT2TYI7</accession>
<dbReference type="Proteomes" id="UP001652409">
    <property type="component" value="Unassembled WGS sequence"/>
</dbReference>
<reference evidence="2 3" key="1">
    <citation type="journal article" date="2021" name="ISME Commun">
        <title>Automated analysis of genomic sequences facilitates high-throughput and comprehensive description of bacteria.</title>
        <authorList>
            <person name="Hitch T.C.A."/>
        </authorList>
    </citation>
    <scope>NUCLEOTIDE SEQUENCE [LARGE SCALE GENOMIC DNA]</scope>
    <source>
        <strain evidence="2 3">Sanger_23</strain>
    </source>
</reference>
<gene>
    <name evidence="2" type="ORF">OCV61_18250</name>
</gene>
<feature type="chain" id="PRO_5045092200" evidence="1">
    <location>
        <begin position="28"/>
        <end position="222"/>
    </location>
</feature>
<dbReference type="RefSeq" id="WP_158422934.1">
    <property type="nucleotide sequence ID" value="NZ_JAOQJL010000069.1"/>
</dbReference>
<dbReference type="EMBL" id="JAOQJL010000069">
    <property type="protein sequence ID" value="MCU6767299.1"/>
    <property type="molecule type" value="Genomic_DNA"/>
</dbReference>
<feature type="signal peptide" evidence="1">
    <location>
        <begin position="1"/>
        <end position="27"/>
    </location>
</feature>